<keyword evidence="4" id="KW-1185">Reference proteome</keyword>
<feature type="compositionally biased region" description="Polar residues" evidence="2">
    <location>
        <begin position="32"/>
        <end position="48"/>
    </location>
</feature>
<gene>
    <name evidence="3" type="ORF">BO97DRAFT_34708</name>
</gene>
<evidence type="ECO:0000313" key="4">
    <source>
        <dbReference type="Proteomes" id="UP000248961"/>
    </source>
</evidence>
<accession>A0A395I1N0</accession>
<keyword evidence="1" id="KW-0175">Coiled coil</keyword>
<reference evidence="3 4" key="1">
    <citation type="submission" date="2018-02" db="EMBL/GenBank/DDBJ databases">
        <title>The genomes of Aspergillus section Nigri reveals drivers in fungal speciation.</title>
        <authorList>
            <consortium name="DOE Joint Genome Institute"/>
            <person name="Vesth T.C."/>
            <person name="Nybo J."/>
            <person name="Theobald S."/>
            <person name="Brandl J."/>
            <person name="Frisvad J.C."/>
            <person name="Nielsen K.F."/>
            <person name="Lyhne E.K."/>
            <person name="Kogle M.E."/>
            <person name="Kuo A."/>
            <person name="Riley R."/>
            <person name="Clum A."/>
            <person name="Nolan M."/>
            <person name="Lipzen A."/>
            <person name="Salamov A."/>
            <person name="Henrissat B."/>
            <person name="Wiebenga A."/>
            <person name="De vries R.P."/>
            <person name="Grigoriev I.V."/>
            <person name="Mortensen U.H."/>
            <person name="Andersen M.R."/>
            <person name="Baker S.E."/>
        </authorList>
    </citation>
    <scope>NUCLEOTIDE SEQUENCE [LARGE SCALE GENOMIC DNA]</scope>
    <source>
        <strain evidence="3 4">CBS 101889</strain>
    </source>
</reference>
<feature type="compositionally biased region" description="Acidic residues" evidence="2">
    <location>
        <begin position="384"/>
        <end position="395"/>
    </location>
</feature>
<feature type="region of interest" description="Disordered" evidence="2">
    <location>
        <begin position="457"/>
        <end position="481"/>
    </location>
</feature>
<name>A0A395I1N0_ASPHC</name>
<dbReference type="AlphaFoldDB" id="A0A395I1N0"/>
<dbReference type="RefSeq" id="XP_025552799.1">
    <property type="nucleotide sequence ID" value="XM_025691840.1"/>
</dbReference>
<evidence type="ECO:0000256" key="1">
    <source>
        <dbReference type="SAM" id="Coils"/>
    </source>
</evidence>
<feature type="region of interest" description="Disordered" evidence="2">
    <location>
        <begin position="316"/>
        <end position="426"/>
    </location>
</feature>
<feature type="region of interest" description="Disordered" evidence="2">
    <location>
        <begin position="1"/>
        <end position="90"/>
    </location>
</feature>
<protein>
    <submittedName>
        <fullName evidence="3">Uncharacterized protein</fullName>
    </submittedName>
</protein>
<dbReference type="VEuPathDB" id="FungiDB:BO97DRAFT_34708"/>
<dbReference type="EMBL" id="KZ824278">
    <property type="protein sequence ID" value="RAL13645.1"/>
    <property type="molecule type" value="Genomic_DNA"/>
</dbReference>
<evidence type="ECO:0000313" key="3">
    <source>
        <dbReference type="EMBL" id="RAL13645.1"/>
    </source>
</evidence>
<feature type="coiled-coil region" evidence="1">
    <location>
        <begin position="159"/>
        <end position="249"/>
    </location>
</feature>
<proteinExistence type="predicted"/>
<sequence length="481" mass="53766">MSQEIERPLSQGSLAPPVEISGPATPIKRASLSASPELSVKAGSQASNSSQSKFLSPASLSSSDMTPPPSSQIPGAPLRESRSRSSSYLASPPNIEKTLCVAYGASENLPTADEIDNADEFKLRMIAKDLLGVAQEARMSALHFKLQNSLLSFTSNEAIKRAEVEHQLARREVEILQSSEYRSRHYQHEIKPMQPMSNVELELSLKRNQELERANATLDRRLRRAKKLIEQERDTSELLREENRMLKERIRDNRKHFSRMIEHGPMSPSPHNEAQTPHRRAIPHFAENGSHQLNENESHNPFEALLAADRVLNRESPAVTSTPYRQRHHRERANRHMRGAHSLSSLPMTPSQPRLAHGESRVYTPGADSLDDRRDRDSTISASDIEEAETEEEVPTSETRTVPGSVHRRSHFNNQHESRGVASAAKSSTLLQTKLFGQVRKPGVDRPLSCSLKRKASFDGVTPKKSKAEERVGLGIGTWNN</sequence>
<feature type="compositionally biased region" description="Basic residues" evidence="2">
    <location>
        <begin position="325"/>
        <end position="339"/>
    </location>
</feature>
<dbReference type="STRING" id="1450537.A0A395I1N0"/>
<feature type="compositionally biased region" description="Low complexity" evidence="2">
    <location>
        <begin position="49"/>
        <end position="63"/>
    </location>
</feature>
<organism evidence="3 4">
    <name type="scientific">Aspergillus homomorphus (strain CBS 101889)</name>
    <dbReference type="NCBI Taxonomy" id="1450537"/>
    <lineage>
        <taxon>Eukaryota</taxon>
        <taxon>Fungi</taxon>
        <taxon>Dikarya</taxon>
        <taxon>Ascomycota</taxon>
        <taxon>Pezizomycotina</taxon>
        <taxon>Eurotiomycetes</taxon>
        <taxon>Eurotiomycetidae</taxon>
        <taxon>Eurotiales</taxon>
        <taxon>Aspergillaceae</taxon>
        <taxon>Aspergillus</taxon>
        <taxon>Aspergillus subgen. Circumdati</taxon>
    </lineage>
</organism>
<dbReference type="GeneID" id="37196129"/>
<feature type="compositionally biased region" description="Polar residues" evidence="2">
    <location>
        <begin position="342"/>
        <end position="352"/>
    </location>
</feature>
<evidence type="ECO:0000256" key="2">
    <source>
        <dbReference type="SAM" id="MobiDB-lite"/>
    </source>
</evidence>
<dbReference type="Proteomes" id="UP000248961">
    <property type="component" value="Unassembled WGS sequence"/>
</dbReference>
<dbReference type="OrthoDB" id="5404651at2759"/>